<evidence type="ECO:0000259" key="17">
    <source>
        <dbReference type="PROSITE" id="PS50173"/>
    </source>
</evidence>
<dbReference type="GO" id="GO:0042276">
    <property type="term" value="P:error-prone translesion synthesis"/>
    <property type="evidence" value="ECO:0007669"/>
    <property type="project" value="TreeGrafter"/>
</dbReference>
<keyword evidence="6 16" id="KW-0808">Transferase</keyword>
<comment type="cofactor">
    <cofactor evidence="16">
        <name>Mg(2+)</name>
        <dbReference type="ChEBI" id="CHEBI:18420"/>
    </cofactor>
    <text evidence="16">Binds 2 magnesium ions per subunit.</text>
</comment>
<feature type="site" description="Substrate discrimination" evidence="16">
    <location>
        <position position="19"/>
    </location>
</feature>
<keyword evidence="9 16" id="KW-0479">Metal-binding</keyword>
<dbReference type="NCBIfam" id="NF002751">
    <property type="entry name" value="PRK02794.1"/>
    <property type="match status" value="1"/>
</dbReference>
<evidence type="ECO:0000256" key="13">
    <source>
        <dbReference type="ARBA" id="ARBA00023125"/>
    </source>
</evidence>
<evidence type="ECO:0000313" key="18">
    <source>
        <dbReference type="EMBL" id="TGE36124.1"/>
    </source>
</evidence>
<keyword evidence="5 16" id="KW-0963">Cytoplasm</keyword>
<organism evidence="18 19">
    <name type="scientific">Desulfosporosinus fructosivorans</name>
    <dbReference type="NCBI Taxonomy" id="2018669"/>
    <lineage>
        <taxon>Bacteria</taxon>
        <taxon>Bacillati</taxon>
        <taxon>Bacillota</taxon>
        <taxon>Clostridia</taxon>
        <taxon>Eubacteriales</taxon>
        <taxon>Desulfitobacteriaceae</taxon>
        <taxon>Desulfosporosinus</taxon>
    </lineage>
</organism>
<dbReference type="PROSITE" id="PS50173">
    <property type="entry name" value="UMUC"/>
    <property type="match status" value="1"/>
</dbReference>
<protein>
    <recommendedName>
        <fullName evidence="16">DNA polymerase IV</fullName>
        <shortName evidence="16">Pol IV</shortName>
        <ecNumber evidence="16">2.7.7.7</ecNumber>
    </recommendedName>
</protein>
<feature type="active site" evidence="16">
    <location>
        <position position="110"/>
    </location>
</feature>
<dbReference type="NCBIfam" id="NF003015">
    <property type="entry name" value="PRK03858.1"/>
    <property type="match status" value="1"/>
</dbReference>
<evidence type="ECO:0000256" key="4">
    <source>
        <dbReference type="ARBA" id="ARBA00022457"/>
    </source>
</evidence>
<evidence type="ECO:0000256" key="7">
    <source>
        <dbReference type="ARBA" id="ARBA00022695"/>
    </source>
</evidence>
<dbReference type="Gene3D" id="3.30.70.270">
    <property type="match status" value="1"/>
</dbReference>
<dbReference type="InterPro" id="IPR036775">
    <property type="entry name" value="DNA_pol_Y-fam_lit_finger_sf"/>
</dbReference>
<dbReference type="GO" id="GO:0000287">
    <property type="term" value="F:magnesium ion binding"/>
    <property type="evidence" value="ECO:0007669"/>
    <property type="project" value="UniProtKB-UniRule"/>
</dbReference>
<dbReference type="FunFam" id="3.30.1490.100:FF:000004">
    <property type="entry name" value="DNA polymerase IV"/>
    <property type="match status" value="1"/>
</dbReference>
<keyword evidence="12 16" id="KW-0239">DNA-directed DNA polymerase</keyword>
<evidence type="ECO:0000256" key="10">
    <source>
        <dbReference type="ARBA" id="ARBA00022763"/>
    </source>
</evidence>
<dbReference type="InterPro" id="IPR024728">
    <property type="entry name" value="PolY_HhH_motif"/>
</dbReference>
<dbReference type="InterPro" id="IPR017961">
    <property type="entry name" value="DNA_pol_Y-fam_little_finger"/>
</dbReference>
<dbReference type="InterPro" id="IPR043128">
    <property type="entry name" value="Rev_trsase/Diguanyl_cyclase"/>
</dbReference>
<gene>
    <name evidence="16 18" type="primary">dinB</name>
    <name evidence="18" type="ORF">E4K67_21585</name>
</gene>
<keyword evidence="14 16" id="KW-0234">DNA repair</keyword>
<dbReference type="HAMAP" id="MF_01113">
    <property type="entry name" value="DNApol_IV"/>
    <property type="match status" value="1"/>
</dbReference>
<dbReference type="CDD" id="cd03586">
    <property type="entry name" value="PolY_Pol_IV_kappa"/>
    <property type="match status" value="1"/>
</dbReference>
<dbReference type="NCBIfam" id="NF002677">
    <property type="entry name" value="PRK02406.1"/>
    <property type="match status" value="1"/>
</dbReference>
<evidence type="ECO:0000256" key="2">
    <source>
        <dbReference type="ARBA" id="ARBA00010945"/>
    </source>
</evidence>
<dbReference type="GO" id="GO:0005829">
    <property type="term" value="C:cytosol"/>
    <property type="evidence" value="ECO:0007669"/>
    <property type="project" value="TreeGrafter"/>
</dbReference>
<dbReference type="GO" id="GO:0006281">
    <property type="term" value="P:DNA repair"/>
    <property type="evidence" value="ECO:0007669"/>
    <property type="project" value="UniProtKB-UniRule"/>
</dbReference>
<comment type="subcellular location">
    <subcellularLocation>
        <location evidence="1 16">Cytoplasm</location>
    </subcellularLocation>
</comment>
<evidence type="ECO:0000256" key="12">
    <source>
        <dbReference type="ARBA" id="ARBA00022932"/>
    </source>
</evidence>
<keyword evidence="10 16" id="KW-0227">DNA damage</keyword>
<comment type="catalytic activity">
    <reaction evidence="15 16">
        <text>DNA(n) + a 2'-deoxyribonucleoside 5'-triphosphate = DNA(n+1) + diphosphate</text>
        <dbReference type="Rhea" id="RHEA:22508"/>
        <dbReference type="Rhea" id="RHEA-COMP:17339"/>
        <dbReference type="Rhea" id="RHEA-COMP:17340"/>
        <dbReference type="ChEBI" id="CHEBI:33019"/>
        <dbReference type="ChEBI" id="CHEBI:61560"/>
        <dbReference type="ChEBI" id="CHEBI:173112"/>
        <dbReference type="EC" id="2.7.7.7"/>
    </reaction>
</comment>
<evidence type="ECO:0000256" key="1">
    <source>
        <dbReference type="ARBA" id="ARBA00004496"/>
    </source>
</evidence>
<dbReference type="AlphaFoldDB" id="A0A4Z0R0C6"/>
<feature type="domain" description="UmuC" evidence="17">
    <location>
        <begin position="10"/>
        <end position="191"/>
    </location>
</feature>
<keyword evidence="8 16" id="KW-0235">DNA replication</keyword>
<dbReference type="RefSeq" id="WP_135550513.1">
    <property type="nucleotide sequence ID" value="NZ_SPQQ01000009.1"/>
</dbReference>
<comment type="caution">
    <text evidence="18">The sequence shown here is derived from an EMBL/GenBank/DDBJ whole genome shotgun (WGS) entry which is preliminary data.</text>
</comment>
<sequence>MDRWTNLRKILHVDMDAFYASVEQRDDSSLIGKPVVVGGRLNSRGVVSAASYEARKFGIHSAMPMAEVYRRCPHAVCLPVNMLKYGEVSKQIREIFLTYTPMVEPLSLDEAFLDVTGSTSLFGPADEIALMIKERIQQELNLTASVGLACNKFLAKLASDLQKPDGFVVVQPDRVQEFLDPLSVERIWGVGKKTAEQLHSLNIRTVRDLRKLEQGYLSQLLGTVGSQLYLLARGIDDRPVESDRIVKSIGRETTFTSDIADRDLLETVLLKLSVDVGRRARKESLKAKTITLKVRYNDFQAVSRSHTLAQASNLDNVIYHEACNLLREVALKQPLRLIGVTLSNLTDQEVNQLSLFSELSQDSEHLTKVMDSVKEKYGETSITRARLLKPKEHSE</sequence>
<accession>A0A4Z0R0C6</accession>
<evidence type="ECO:0000256" key="8">
    <source>
        <dbReference type="ARBA" id="ARBA00022705"/>
    </source>
</evidence>
<dbReference type="InterPro" id="IPR043502">
    <property type="entry name" value="DNA/RNA_pol_sf"/>
</dbReference>
<dbReference type="GO" id="GO:0006261">
    <property type="term" value="P:DNA-templated DNA replication"/>
    <property type="evidence" value="ECO:0007669"/>
    <property type="project" value="UniProtKB-UniRule"/>
</dbReference>
<feature type="binding site" evidence="16">
    <location>
        <position position="109"/>
    </location>
    <ligand>
        <name>Mg(2+)</name>
        <dbReference type="ChEBI" id="CHEBI:18420"/>
    </ligand>
</feature>
<dbReference type="Gene3D" id="1.10.150.20">
    <property type="entry name" value="5' to 3' exonuclease, C-terminal subdomain"/>
    <property type="match status" value="1"/>
</dbReference>
<dbReference type="Gene3D" id="3.40.1170.60">
    <property type="match status" value="1"/>
</dbReference>
<dbReference type="OrthoDB" id="9808813at2"/>
<keyword evidence="13 16" id="KW-0238">DNA-binding</keyword>
<dbReference type="EC" id="2.7.7.7" evidence="16"/>
<dbReference type="GO" id="GO:0003887">
    <property type="term" value="F:DNA-directed DNA polymerase activity"/>
    <property type="evidence" value="ECO:0007669"/>
    <property type="project" value="UniProtKB-UniRule"/>
</dbReference>
<dbReference type="Proteomes" id="UP000298460">
    <property type="component" value="Unassembled WGS sequence"/>
</dbReference>
<evidence type="ECO:0000256" key="9">
    <source>
        <dbReference type="ARBA" id="ARBA00022723"/>
    </source>
</evidence>
<dbReference type="Pfam" id="PF11798">
    <property type="entry name" value="IMS_HHH"/>
    <property type="match status" value="1"/>
</dbReference>
<dbReference type="InterPro" id="IPR001126">
    <property type="entry name" value="UmuC"/>
</dbReference>
<dbReference type="GO" id="GO:0003684">
    <property type="term" value="F:damaged DNA binding"/>
    <property type="evidence" value="ECO:0007669"/>
    <property type="project" value="InterPro"/>
</dbReference>
<comment type="similarity">
    <text evidence="2 16">Belongs to the DNA polymerase type-Y family.</text>
</comment>
<comment type="function">
    <text evidence="16">Poorly processive, error-prone DNA polymerase involved in untargeted mutagenesis. Copies undamaged DNA at stalled replication forks, which arise in vivo from mismatched or misaligned primer ends. These misaligned primers can be extended by PolIV. Exhibits no 3'-5' exonuclease (proofreading) activity. May be involved in translesional synthesis, in conjunction with the beta clamp from PolIII.</text>
</comment>
<evidence type="ECO:0000256" key="11">
    <source>
        <dbReference type="ARBA" id="ARBA00022842"/>
    </source>
</evidence>
<comment type="subunit">
    <text evidence="3 16">Monomer.</text>
</comment>
<dbReference type="Pfam" id="PF11799">
    <property type="entry name" value="IMS_C"/>
    <property type="match status" value="1"/>
</dbReference>
<keyword evidence="4 16" id="KW-0515">Mutator protein</keyword>
<name>A0A4Z0R0C6_9FIRM</name>
<dbReference type="InterPro" id="IPR050116">
    <property type="entry name" value="DNA_polymerase-Y"/>
</dbReference>
<evidence type="ECO:0000256" key="5">
    <source>
        <dbReference type="ARBA" id="ARBA00022490"/>
    </source>
</evidence>
<evidence type="ECO:0000256" key="14">
    <source>
        <dbReference type="ARBA" id="ARBA00023204"/>
    </source>
</evidence>
<dbReference type="NCBIfam" id="NF010731">
    <property type="entry name" value="PRK14133.1"/>
    <property type="match status" value="1"/>
</dbReference>
<evidence type="ECO:0000256" key="3">
    <source>
        <dbReference type="ARBA" id="ARBA00011245"/>
    </source>
</evidence>
<evidence type="ECO:0000256" key="16">
    <source>
        <dbReference type="HAMAP-Rule" id="MF_01113"/>
    </source>
</evidence>
<proteinExistence type="inferred from homology"/>
<keyword evidence="11 16" id="KW-0460">Magnesium</keyword>
<feature type="binding site" evidence="16">
    <location>
        <position position="14"/>
    </location>
    <ligand>
        <name>Mg(2+)</name>
        <dbReference type="ChEBI" id="CHEBI:18420"/>
    </ligand>
</feature>
<keyword evidence="19" id="KW-1185">Reference proteome</keyword>
<dbReference type="SUPFAM" id="SSF100879">
    <property type="entry name" value="Lesion bypass DNA polymerase (Y-family), little finger domain"/>
    <property type="match status" value="1"/>
</dbReference>
<evidence type="ECO:0000313" key="19">
    <source>
        <dbReference type="Proteomes" id="UP000298460"/>
    </source>
</evidence>
<evidence type="ECO:0000256" key="15">
    <source>
        <dbReference type="ARBA" id="ARBA00049244"/>
    </source>
</evidence>
<dbReference type="SUPFAM" id="SSF56672">
    <property type="entry name" value="DNA/RNA polymerases"/>
    <property type="match status" value="1"/>
</dbReference>
<dbReference type="EMBL" id="SPQQ01000009">
    <property type="protein sequence ID" value="TGE36124.1"/>
    <property type="molecule type" value="Genomic_DNA"/>
</dbReference>
<dbReference type="FunFam" id="3.40.1170.60:FF:000001">
    <property type="entry name" value="DNA polymerase IV"/>
    <property type="match status" value="1"/>
</dbReference>
<evidence type="ECO:0000256" key="6">
    <source>
        <dbReference type="ARBA" id="ARBA00022679"/>
    </source>
</evidence>
<dbReference type="NCBIfam" id="NF002882">
    <property type="entry name" value="PRK03348.1"/>
    <property type="match status" value="1"/>
</dbReference>
<keyword evidence="7 16" id="KW-0548">Nucleotidyltransferase</keyword>
<dbReference type="Gene3D" id="3.30.1490.100">
    <property type="entry name" value="DNA polymerase, Y-family, little finger domain"/>
    <property type="match status" value="1"/>
</dbReference>
<dbReference type="PANTHER" id="PTHR11076:SF33">
    <property type="entry name" value="DNA POLYMERASE KAPPA"/>
    <property type="match status" value="1"/>
</dbReference>
<reference evidence="18 19" key="1">
    <citation type="submission" date="2019-03" db="EMBL/GenBank/DDBJ databases">
        <title>Draft Genome Sequence of Desulfosporosinus fructosivorans Strain 63.6F, Isolated from Marine Sediment in the Baltic Sea.</title>
        <authorList>
            <person name="Hausmann B."/>
            <person name="Vandieken V."/>
            <person name="Pjevac P."/>
            <person name="Schreck K."/>
            <person name="Herbold C.W."/>
            <person name="Loy A."/>
        </authorList>
    </citation>
    <scope>NUCLEOTIDE SEQUENCE [LARGE SCALE GENOMIC DNA]</scope>
    <source>
        <strain evidence="18 19">63.6F</strain>
    </source>
</reference>
<dbReference type="GO" id="GO:0009432">
    <property type="term" value="P:SOS response"/>
    <property type="evidence" value="ECO:0007669"/>
    <property type="project" value="TreeGrafter"/>
</dbReference>
<dbReference type="Pfam" id="PF00817">
    <property type="entry name" value="IMS"/>
    <property type="match status" value="1"/>
</dbReference>
<dbReference type="InterPro" id="IPR022880">
    <property type="entry name" value="DNApol_IV"/>
</dbReference>
<dbReference type="PANTHER" id="PTHR11076">
    <property type="entry name" value="DNA REPAIR POLYMERASE UMUC / TRANSFERASE FAMILY MEMBER"/>
    <property type="match status" value="1"/>
</dbReference>